<protein>
    <recommendedName>
        <fullName evidence="2">Activator of Hsp90 ATPase homologue 1/2-like C-terminal domain-containing protein</fullName>
    </recommendedName>
</protein>
<dbReference type="Gene3D" id="3.30.530.20">
    <property type="match status" value="1"/>
</dbReference>
<feature type="domain" description="Activator of Hsp90 ATPase homologue 1/2-like C-terminal" evidence="2">
    <location>
        <begin position="23"/>
        <end position="133"/>
    </location>
</feature>
<accession>A0A8J4AAK4</accession>
<gene>
    <name evidence="3" type="ORF">NUM_14940</name>
</gene>
<organism evidence="3 4">
    <name type="scientific">Actinocatenispora comari</name>
    <dbReference type="NCBI Taxonomy" id="2807577"/>
    <lineage>
        <taxon>Bacteria</taxon>
        <taxon>Bacillati</taxon>
        <taxon>Actinomycetota</taxon>
        <taxon>Actinomycetes</taxon>
        <taxon>Micromonosporales</taxon>
        <taxon>Micromonosporaceae</taxon>
        <taxon>Actinocatenispora</taxon>
    </lineage>
</organism>
<evidence type="ECO:0000313" key="4">
    <source>
        <dbReference type="Proteomes" id="UP000614996"/>
    </source>
</evidence>
<dbReference type="RefSeq" id="WP_207123944.1">
    <property type="nucleotide sequence ID" value="NZ_BOPO01000020.1"/>
</dbReference>
<comment type="caution">
    <text evidence="3">The sequence shown here is derived from an EMBL/GenBank/DDBJ whole genome shotgun (WGS) entry which is preliminary data.</text>
</comment>
<evidence type="ECO:0000259" key="2">
    <source>
        <dbReference type="Pfam" id="PF08327"/>
    </source>
</evidence>
<dbReference type="CDD" id="cd08899">
    <property type="entry name" value="SRPBCC_CalC_Aha1-like_6"/>
    <property type="match status" value="1"/>
</dbReference>
<reference evidence="4" key="1">
    <citation type="journal article" date="2021" name="Int. J. Syst. Evol. Microbiol.">
        <title>Actinocatenispora comari sp. nov., an endophytic actinomycete isolated from aerial parts of Comarum salesowianum.</title>
        <authorList>
            <person name="Oyunbileg N."/>
            <person name="Iizaka Y."/>
            <person name="Hamada M."/>
            <person name="Davaapurev B.O."/>
            <person name="Fukumoto A."/>
            <person name="Tsetseg B."/>
            <person name="Kato F."/>
            <person name="Tamura T."/>
            <person name="Batkhuu J."/>
            <person name="Anzai Y."/>
        </authorList>
    </citation>
    <scope>NUCLEOTIDE SEQUENCE [LARGE SCALE GENOMIC DNA]</scope>
    <source>
        <strain evidence="4">NUM-2625</strain>
    </source>
</reference>
<dbReference type="SUPFAM" id="SSF55961">
    <property type="entry name" value="Bet v1-like"/>
    <property type="match status" value="1"/>
</dbReference>
<sequence length="172" mass="18641">MERGTLIEHEGRPAVRFERHYRHSAQRVWAAITQPDELAHWFPSAVRMSAEVGGAIEFTEDPNVAPGTGTILAYQPPHRLAYSWGDDELHFDLVEDGAGGCVLTMVHVLAARDTAARTAAGWTICLAELDKQLAGENPAGPHSADAQPWRPVYDEYVAAGMPSGAPIPGMTD</sequence>
<name>A0A8J4AAK4_9ACTN</name>
<keyword evidence="4" id="KW-1185">Reference proteome</keyword>
<proteinExistence type="inferred from homology"/>
<dbReference type="Pfam" id="PF08327">
    <property type="entry name" value="AHSA1"/>
    <property type="match status" value="1"/>
</dbReference>
<dbReference type="AlphaFoldDB" id="A0A8J4AAK4"/>
<dbReference type="InterPro" id="IPR023393">
    <property type="entry name" value="START-like_dom_sf"/>
</dbReference>
<evidence type="ECO:0000313" key="3">
    <source>
        <dbReference type="EMBL" id="GIL26240.1"/>
    </source>
</evidence>
<dbReference type="InterPro" id="IPR013538">
    <property type="entry name" value="ASHA1/2-like_C"/>
</dbReference>
<dbReference type="EMBL" id="BOPO01000020">
    <property type="protein sequence ID" value="GIL26240.1"/>
    <property type="molecule type" value="Genomic_DNA"/>
</dbReference>
<dbReference type="Proteomes" id="UP000614996">
    <property type="component" value="Unassembled WGS sequence"/>
</dbReference>
<comment type="similarity">
    <text evidence="1">Belongs to the AHA1 family.</text>
</comment>
<evidence type="ECO:0000256" key="1">
    <source>
        <dbReference type="ARBA" id="ARBA00006817"/>
    </source>
</evidence>